<dbReference type="Proteomes" id="UP001303647">
    <property type="component" value="Unassembled WGS sequence"/>
</dbReference>
<keyword evidence="3" id="KW-1185">Reference proteome</keyword>
<evidence type="ECO:0000313" key="3">
    <source>
        <dbReference type="Proteomes" id="UP001303647"/>
    </source>
</evidence>
<dbReference type="AlphaFoldDB" id="A0AAN7CKT0"/>
<gene>
    <name evidence="2" type="ORF">C7999DRAFT_35753</name>
</gene>
<dbReference type="SUPFAM" id="SSF48452">
    <property type="entry name" value="TPR-like"/>
    <property type="match status" value="2"/>
</dbReference>
<dbReference type="EMBL" id="MU857772">
    <property type="protein sequence ID" value="KAK4243899.1"/>
    <property type="molecule type" value="Genomic_DNA"/>
</dbReference>
<dbReference type="PANTHER" id="PTHR45588">
    <property type="entry name" value="TPR DOMAIN-CONTAINING PROTEIN"/>
    <property type="match status" value="1"/>
</dbReference>
<reference evidence="2" key="2">
    <citation type="submission" date="2023-05" db="EMBL/GenBank/DDBJ databases">
        <authorList>
            <consortium name="Lawrence Berkeley National Laboratory"/>
            <person name="Steindorff A."/>
            <person name="Hensen N."/>
            <person name="Bonometti L."/>
            <person name="Westerberg I."/>
            <person name="Brannstrom I.O."/>
            <person name="Guillou S."/>
            <person name="Cros-Aarteil S."/>
            <person name="Calhoun S."/>
            <person name="Haridas S."/>
            <person name="Kuo A."/>
            <person name="Mondo S."/>
            <person name="Pangilinan J."/>
            <person name="Riley R."/>
            <person name="Labutti K."/>
            <person name="Andreopoulos B."/>
            <person name="Lipzen A."/>
            <person name="Chen C."/>
            <person name="Yanf M."/>
            <person name="Daum C."/>
            <person name="Ng V."/>
            <person name="Clum A."/>
            <person name="Ohm R."/>
            <person name="Martin F."/>
            <person name="Silar P."/>
            <person name="Natvig D."/>
            <person name="Lalanne C."/>
            <person name="Gautier V."/>
            <person name="Ament-Velasquez S.L."/>
            <person name="Kruys A."/>
            <person name="Hutchinson M.I."/>
            <person name="Powell A.J."/>
            <person name="Barry K."/>
            <person name="Miller A.N."/>
            <person name="Grigoriev I.V."/>
            <person name="Debuchy R."/>
            <person name="Gladieux P."/>
            <person name="Thoren M.H."/>
            <person name="Johannesson H."/>
        </authorList>
    </citation>
    <scope>NUCLEOTIDE SEQUENCE</scope>
    <source>
        <strain evidence="2">CBS 359.72</strain>
    </source>
</reference>
<organism evidence="2 3">
    <name type="scientific">Corynascus novoguineensis</name>
    <dbReference type="NCBI Taxonomy" id="1126955"/>
    <lineage>
        <taxon>Eukaryota</taxon>
        <taxon>Fungi</taxon>
        <taxon>Dikarya</taxon>
        <taxon>Ascomycota</taxon>
        <taxon>Pezizomycotina</taxon>
        <taxon>Sordariomycetes</taxon>
        <taxon>Sordariomycetidae</taxon>
        <taxon>Sordariales</taxon>
        <taxon>Chaetomiaceae</taxon>
        <taxon>Corynascus</taxon>
    </lineage>
</organism>
<evidence type="ECO:0000313" key="2">
    <source>
        <dbReference type="EMBL" id="KAK4243899.1"/>
    </source>
</evidence>
<proteinExistence type="predicted"/>
<dbReference type="SMART" id="SM00028">
    <property type="entry name" value="TPR"/>
    <property type="match status" value="2"/>
</dbReference>
<dbReference type="Gene3D" id="1.25.40.10">
    <property type="entry name" value="Tetratricopeptide repeat domain"/>
    <property type="match status" value="2"/>
</dbReference>
<protein>
    <recommendedName>
        <fullName evidence="4">TPR domain protein</fullName>
    </recommendedName>
</protein>
<evidence type="ECO:0008006" key="4">
    <source>
        <dbReference type="Google" id="ProtNLM"/>
    </source>
</evidence>
<feature type="compositionally biased region" description="Basic and acidic residues" evidence="1">
    <location>
        <begin position="14"/>
        <end position="23"/>
    </location>
</feature>
<evidence type="ECO:0000256" key="1">
    <source>
        <dbReference type="SAM" id="MobiDB-lite"/>
    </source>
</evidence>
<name>A0AAN7CKT0_9PEZI</name>
<dbReference type="PANTHER" id="PTHR45588:SF1">
    <property type="entry name" value="WW DOMAIN-CONTAINING PROTEIN"/>
    <property type="match status" value="1"/>
</dbReference>
<sequence>MGRSRLTAAAAGEADPKADSPKAGDDYYDLGNFRMPVTTTSNEAQAWFNRGLVWCYAFNHEEAVSCFERAAAADASCAMAYWGIAYALGPNYNKPWGIFDELELQRNVLRARRAVLESLARASAATSAEQALIDALQHRYPQERLTPSQGYALNHTYAAAMAQVHARHPDDPNVTALYVDALMNLTPWQLWDIRTGKPAKAARTLDAKAALERGLSKHPDHPGMLHLYIHLMEMSSDPERALRPADRLRSLIPDAGHLNHMPTHIDILCGDYRRAIACNTTAIKADAKFVDREGPINFYSLYRSHNFHFRIYAAMFAGQCSVALETAALLEEALPDALLRVTSPPMADWLEGFLAMRAHILVRFGRWEDIIDLGLPDDADLYCTTTAMIYYAKAVAFANTNKIEEADRHRNLFREAFKVVPPSRTLFNNTCRNIIGIAAAMLDGELEYRRGNIEIGFQHLRRAIELDDSLPYDEPWGWMQPTRHAYGALLLEQGRIEEALAVYVADLGFDDTLPRAQQHRNNVWALHGLHECLVRFGRENEARIVRPQLQLALAVADVPVSSSCFCRNVSHL</sequence>
<dbReference type="InterPro" id="IPR011990">
    <property type="entry name" value="TPR-like_helical_dom_sf"/>
</dbReference>
<reference evidence="2" key="1">
    <citation type="journal article" date="2023" name="Mol. Phylogenet. Evol.">
        <title>Genome-scale phylogeny and comparative genomics of the fungal order Sordariales.</title>
        <authorList>
            <person name="Hensen N."/>
            <person name="Bonometti L."/>
            <person name="Westerberg I."/>
            <person name="Brannstrom I.O."/>
            <person name="Guillou S."/>
            <person name="Cros-Aarteil S."/>
            <person name="Calhoun S."/>
            <person name="Haridas S."/>
            <person name="Kuo A."/>
            <person name="Mondo S."/>
            <person name="Pangilinan J."/>
            <person name="Riley R."/>
            <person name="LaButti K."/>
            <person name="Andreopoulos B."/>
            <person name="Lipzen A."/>
            <person name="Chen C."/>
            <person name="Yan M."/>
            <person name="Daum C."/>
            <person name="Ng V."/>
            <person name="Clum A."/>
            <person name="Steindorff A."/>
            <person name="Ohm R.A."/>
            <person name="Martin F."/>
            <person name="Silar P."/>
            <person name="Natvig D.O."/>
            <person name="Lalanne C."/>
            <person name="Gautier V."/>
            <person name="Ament-Velasquez S.L."/>
            <person name="Kruys A."/>
            <person name="Hutchinson M.I."/>
            <person name="Powell A.J."/>
            <person name="Barry K."/>
            <person name="Miller A.N."/>
            <person name="Grigoriev I.V."/>
            <person name="Debuchy R."/>
            <person name="Gladieux P."/>
            <person name="Hiltunen Thoren M."/>
            <person name="Johannesson H."/>
        </authorList>
    </citation>
    <scope>NUCLEOTIDE SEQUENCE</scope>
    <source>
        <strain evidence="2">CBS 359.72</strain>
    </source>
</reference>
<feature type="region of interest" description="Disordered" evidence="1">
    <location>
        <begin position="1"/>
        <end position="23"/>
    </location>
</feature>
<comment type="caution">
    <text evidence="2">The sequence shown here is derived from an EMBL/GenBank/DDBJ whole genome shotgun (WGS) entry which is preliminary data.</text>
</comment>
<accession>A0AAN7CKT0</accession>
<dbReference type="InterPro" id="IPR019734">
    <property type="entry name" value="TPR_rpt"/>
</dbReference>